<sequence length="108" mass="12432">MSTRPEAPILDGDLREPKTFYHNAAYKTSRVAINLEKMKLLKERLADCVRQEGVNYIDKCEQLTKRYEAVVRVCQWQAGENQRPRNVAGILDKEKEIKAQLREEGAAV</sequence>
<reference evidence="1 2" key="1">
    <citation type="journal article" date="2018" name="Sci. Rep.">
        <title>Raphidocelis subcapitata (=Pseudokirchneriella subcapitata) provides an insight into genome evolution and environmental adaptations in the Sphaeropleales.</title>
        <authorList>
            <person name="Suzuki S."/>
            <person name="Yamaguchi H."/>
            <person name="Nakajima N."/>
            <person name="Kawachi M."/>
        </authorList>
    </citation>
    <scope>NUCLEOTIDE SEQUENCE [LARGE SCALE GENOMIC DNA]</scope>
    <source>
        <strain evidence="1 2">NIES-35</strain>
    </source>
</reference>
<name>A0A2V0PHH3_9CHLO</name>
<dbReference type="Proteomes" id="UP000247498">
    <property type="component" value="Unassembled WGS sequence"/>
</dbReference>
<dbReference type="OrthoDB" id="10252718at2759"/>
<accession>A0A2V0PHH3</accession>
<evidence type="ECO:0000313" key="2">
    <source>
        <dbReference type="Proteomes" id="UP000247498"/>
    </source>
</evidence>
<dbReference type="InParanoid" id="A0A2V0PHH3"/>
<organism evidence="1 2">
    <name type="scientific">Raphidocelis subcapitata</name>
    <dbReference type="NCBI Taxonomy" id="307507"/>
    <lineage>
        <taxon>Eukaryota</taxon>
        <taxon>Viridiplantae</taxon>
        <taxon>Chlorophyta</taxon>
        <taxon>core chlorophytes</taxon>
        <taxon>Chlorophyceae</taxon>
        <taxon>CS clade</taxon>
        <taxon>Sphaeropleales</taxon>
        <taxon>Selenastraceae</taxon>
        <taxon>Raphidocelis</taxon>
    </lineage>
</organism>
<comment type="caution">
    <text evidence="1">The sequence shown here is derived from an EMBL/GenBank/DDBJ whole genome shotgun (WGS) entry which is preliminary data.</text>
</comment>
<dbReference type="STRING" id="307507.A0A2V0PHH3"/>
<gene>
    <name evidence="1" type="ORF">Rsub_09310</name>
</gene>
<proteinExistence type="predicted"/>
<protein>
    <submittedName>
        <fullName evidence="1">Uncharacterized protein</fullName>
    </submittedName>
</protein>
<dbReference type="EMBL" id="BDRX01000084">
    <property type="protein sequence ID" value="GBF96677.1"/>
    <property type="molecule type" value="Genomic_DNA"/>
</dbReference>
<keyword evidence="2" id="KW-1185">Reference proteome</keyword>
<evidence type="ECO:0000313" key="1">
    <source>
        <dbReference type="EMBL" id="GBF96677.1"/>
    </source>
</evidence>
<dbReference type="FunCoup" id="A0A2V0PHH3">
    <property type="interactions" value="399"/>
</dbReference>
<dbReference type="AlphaFoldDB" id="A0A2V0PHH3"/>